<keyword evidence="1" id="KW-0285">Flavoprotein</keyword>
<proteinExistence type="predicted"/>
<dbReference type="PROSITE" id="PS51387">
    <property type="entry name" value="FAD_PCMH"/>
    <property type="match status" value="1"/>
</dbReference>
<dbReference type="InterPro" id="IPR005107">
    <property type="entry name" value="CO_DH_flav_C"/>
</dbReference>
<dbReference type="OrthoDB" id="9814706at2"/>
<evidence type="ECO:0000256" key="1">
    <source>
        <dbReference type="ARBA" id="ARBA00022827"/>
    </source>
</evidence>
<gene>
    <name evidence="3" type="ORF">EHT25_10640</name>
</gene>
<dbReference type="Proteomes" id="UP000271925">
    <property type="component" value="Unassembled WGS sequence"/>
</dbReference>
<dbReference type="Gene3D" id="3.30.465.10">
    <property type="match status" value="2"/>
</dbReference>
<organism evidence="3 4">
    <name type="scientific">Larkinella rosea</name>
    <dbReference type="NCBI Taxonomy" id="2025312"/>
    <lineage>
        <taxon>Bacteria</taxon>
        <taxon>Pseudomonadati</taxon>
        <taxon>Bacteroidota</taxon>
        <taxon>Cytophagia</taxon>
        <taxon>Cytophagales</taxon>
        <taxon>Spirosomataceae</taxon>
        <taxon>Larkinella</taxon>
    </lineage>
</organism>
<dbReference type="InterPro" id="IPR036683">
    <property type="entry name" value="CO_DH_flav_C_dom_sf"/>
</dbReference>
<dbReference type="InterPro" id="IPR016166">
    <property type="entry name" value="FAD-bd_PCMH"/>
</dbReference>
<dbReference type="AlphaFoldDB" id="A0A3P1BSA4"/>
<evidence type="ECO:0000259" key="2">
    <source>
        <dbReference type="PROSITE" id="PS51387"/>
    </source>
</evidence>
<dbReference type="EMBL" id="RQJO01000008">
    <property type="protein sequence ID" value="RRB03980.1"/>
    <property type="molecule type" value="Genomic_DNA"/>
</dbReference>
<feature type="domain" description="FAD-binding PCMH-type" evidence="2">
    <location>
        <begin position="1"/>
        <end position="227"/>
    </location>
</feature>
<dbReference type="Gene3D" id="3.30.390.50">
    <property type="entry name" value="CO dehydrogenase flavoprotein, C-terminal domain"/>
    <property type="match status" value="1"/>
</dbReference>
<dbReference type="Pfam" id="PF00941">
    <property type="entry name" value="FAD_binding_5"/>
    <property type="match status" value="1"/>
</dbReference>
<dbReference type="GO" id="GO:0016491">
    <property type="term" value="F:oxidoreductase activity"/>
    <property type="evidence" value="ECO:0007669"/>
    <property type="project" value="InterPro"/>
</dbReference>
<accession>A0A3P1BSA4</accession>
<comment type="caution">
    <text evidence="3">The sequence shown here is derived from an EMBL/GenBank/DDBJ whole genome shotgun (WGS) entry which is preliminary data.</text>
</comment>
<dbReference type="InterPro" id="IPR016167">
    <property type="entry name" value="FAD-bd_PCMH_sub1"/>
</dbReference>
<dbReference type="PANTHER" id="PTHR42659">
    <property type="entry name" value="XANTHINE DEHYDROGENASE SUBUNIT C-RELATED"/>
    <property type="match status" value="1"/>
</dbReference>
<dbReference type="InterPro" id="IPR016169">
    <property type="entry name" value="FAD-bd_PCMH_sub2"/>
</dbReference>
<dbReference type="InterPro" id="IPR036318">
    <property type="entry name" value="FAD-bd_PCMH-like_sf"/>
</dbReference>
<keyword evidence="1" id="KW-0274">FAD</keyword>
<dbReference type="SUPFAM" id="SSF56176">
    <property type="entry name" value="FAD-binding/transporter-associated domain-like"/>
    <property type="match status" value="1"/>
</dbReference>
<evidence type="ECO:0000313" key="3">
    <source>
        <dbReference type="EMBL" id="RRB03980.1"/>
    </source>
</evidence>
<dbReference type="SMART" id="SM01092">
    <property type="entry name" value="CO_deh_flav_C"/>
    <property type="match status" value="1"/>
</dbReference>
<dbReference type="InterPro" id="IPR051312">
    <property type="entry name" value="Diverse_Substr_Oxidored"/>
</dbReference>
<name>A0A3P1BSA4_9BACT</name>
<evidence type="ECO:0000313" key="4">
    <source>
        <dbReference type="Proteomes" id="UP000271925"/>
    </source>
</evidence>
<dbReference type="GO" id="GO:0071949">
    <property type="term" value="F:FAD binding"/>
    <property type="evidence" value="ECO:0007669"/>
    <property type="project" value="InterPro"/>
</dbReference>
<sequence length="335" mass="36142">MRPFTYTRATDATSAIKLLAENPHAKFLAGGTNLLDLMKEDVERPTALIDISDLDLNDIKPITAGVNQGGISLGGLGKNTDAANHPLVRQHYPLLSQAILAGASGQIRNMATNGGNLLQRTRCPYFYEVAMPCNKREPGTGCGARDGINRMHAIFGWSEHCVAVYPSDLAVALTALDAGVIVRSANGQQRRIPIADFYRLPGDEPEKDTNLPHGELITAIELPKNRFANQSYYLKVRDRASYAFALVSVAAALETEGNTIKQARIAMGGVAHKPWRALKAEQMLVGKEATEANFKLAADAEMADAKPLTHNAFKVELGNRSIVLALRMAVNGGKA</sequence>
<dbReference type="PANTHER" id="PTHR42659:SF1">
    <property type="entry name" value="OXIDOREDUCTASE"/>
    <property type="match status" value="1"/>
</dbReference>
<dbReference type="SUPFAM" id="SSF55447">
    <property type="entry name" value="CO dehydrogenase flavoprotein C-terminal domain-like"/>
    <property type="match status" value="1"/>
</dbReference>
<reference evidence="3 4" key="1">
    <citation type="submission" date="2018-11" db="EMBL/GenBank/DDBJ databases">
        <authorList>
            <person name="Zhou Z."/>
            <person name="Wang G."/>
        </authorList>
    </citation>
    <scope>NUCLEOTIDE SEQUENCE [LARGE SCALE GENOMIC DNA]</scope>
    <source>
        <strain evidence="3 4">KCTC52004</strain>
    </source>
</reference>
<dbReference type="Pfam" id="PF03450">
    <property type="entry name" value="CO_deh_flav_C"/>
    <property type="match status" value="1"/>
</dbReference>
<dbReference type="InterPro" id="IPR002346">
    <property type="entry name" value="Mopterin_DH_FAD-bd"/>
</dbReference>
<keyword evidence="4" id="KW-1185">Reference proteome</keyword>
<dbReference type="RefSeq" id="WP_124874249.1">
    <property type="nucleotide sequence ID" value="NZ_RQJO01000008.1"/>
</dbReference>
<protein>
    <submittedName>
        <fullName evidence="3">Xanthine dehydrogenase family protein subunit M</fullName>
    </submittedName>
</protein>
<dbReference type="Gene3D" id="3.30.43.10">
    <property type="entry name" value="Uridine Diphospho-n-acetylenolpyruvylglucosamine Reductase, domain 2"/>
    <property type="match status" value="1"/>
</dbReference>